<accession>V4NHI1</accession>
<dbReference type="SUPFAM" id="SSF81383">
    <property type="entry name" value="F-box domain"/>
    <property type="match status" value="1"/>
</dbReference>
<protein>
    <recommendedName>
        <fullName evidence="1">F-box domain-containing protein</fullName>
    </recommendedName>
</protein>
<dbReference type="InterPro" id="IPR001810">
    <property type="entry name" value="F-box_dom"/>
</dbReference>
<organism evidence="2 3">
    <name type="scientific">Eutrema salsugineum</name>
    <name type="common">Saltwater cress</name>
    <name type="synonym">Sisymbrium salsugineum</name>
    <dbReference type="NCBI Taxonomy" id="72664"/>
    <lineage>
        <taxon>Eukaryota</taxon>
        <taxon>Viridiplantae</taxon>
        <taxon>Streptophyta</taxon>
        <taxon>Embryophyta</taxon>
        <taxon>Tracheophyta</taxon>
        <taxon>Spermatophyta</taxon>
        <taxon>Magnoliopsida</taxon>
        <taxon>eudicotyledons</taxon>
        <taxon>Gunneridae</taxon>
        <taxon>Pentapetalae</taxon>
        <taxon>rosids</taxon>
        <taxon>malvids</taxon>
        <taxon>Brassicales</taxon>
        <taxon>Brassicaceae</taxon>
        <taxon>Eutremeae</taxon>
        <taxon>Eutrema</taxon>
    </lineage>
</organism>
<proteinExistence type="predicted"/>
<dbReference type="OrthoDB" id="1092183at2759"/>
<dbReference type="InterPro" id="IPR055411">
    <property type="entry name" value="LRR_FXL15/At3g58940/PEG3-like"/>
</dbReference>
<evidence type="ECO:0000313" key="2">
    <source>
        <dbReference type="EMBL" id="ESQ45641.1"/>
    </source>
</evidence>
<dbReference type="InterPro" id="IPR006566">
    <property type="entry name" value="FBD"/>
</dbReference>
<dbReference type="eggNOG" id="ENOG502RYTW">
    <property type="taxonomic scope" value="Eukaryota"/>
</dbReference>
<dbReference type="PANTHER" id="PTHR31900">
    <property type="entry name" value="F-BOX/RNI SUPERFAMILY PROTEIN-RELATED"/>
    <property type="match status" value="1"/>
</dbReference>
<dbReference type="Gramene" id="ESQ45641">
    <property type="protein sequence ID" value="ESQ45641"/>
    <property type="gene ID" value="EUTSA_v10011042mg"/>
</dbReference>
<dbReference type="Gene3D" id="1.20.1280.50">
    <property type="match status" value="1"/>
</dbReference>
<reference evidence="2 3" key="1">
    <citation type="journal article" date="2013" name="Front. Plant Sci.">
        <title>The Reference Genome of the Halophytic Plant Eutrema salsugineum.</title>
        <authorList>
            <person name="Yang R."/>
            <person name="Jarvis D.E."/>
            <person name="Chen H."/>
            <person name="Beilstein M.A."/>
            <person name="Grimwood J."/>
            <person name="Jenkins J."/>
            <person name="Shu S."/>
            <person name="Prochnik S."/>
            <person name="Xin M."/>
            <person name="Ma C."/>
            <person name="Schmutz J."/>
            <person name="Wing R.A."/>
            <person name="Mitchell-Olds T."/>
            <person name="Schumaker K.S."/>
            <person name="Wang X."/>
        </authorList>
    </citation>
    <scope>NUCLEOTIDE SEQUENCE [LARGE SCALE GENOMIC DNA]</scope>
</reference>
<dbReference type="PROSITE" id="PS50181">
    <property type="entry name" value="FBOX"/>
    <property type="match status" value="1"/>
</dbReference>
<dbReference type="CDD" id="cd22160">
    <property type="entry name" value="F-box_AtFBL13-like"/>
    <property type="match status" value="1"/>
</dbReference>
<dbReference type="Pfam" id="PF00646">
    <property type="entry name" value="F-box"/>
    <property type="match status" value="1"/>
</dbReference>
<sequence>MEQQCKIGGESLRNRNSVNEDIISELPEALLLQILSSVPTETVIATSVLSKRWRSLWKMVPNLKFDSYYHHTFSENVYRCLILHKAPFLESLRLKIKHKADTFDLGILIGAAFAHHVRKLVLNIQFYEDNYVRFPRVLCSCNNTLEFLIVKFCVLLDFPYRVCLASLKKLHLHFVLFNDDASVCNLLCGCPNLEDLVIYRGCYVDVETFTIVVPSLQRLTIYEDKEEERDGGFVINAPSLKYLSINTLYGLGFCLIENAPELVEAEIHDVSNITNEKILESLTSVKSISLHLSPLEIKYPTGIIFCQLLSLELCTGKIEWWNLLTRMLDSSPKLQNLKLSEPCFGSNKDCPVGWKWSQPKCVPECLLYHLESFVWTRYEWQRDDENEVATYILKNARRLKKASFSTKPIEAEEIEKLETRRVMLNELASVVRASSNSCHLVFKSE</sequence>
<dbReference type="SMART" id="SM00579">
    <property type="entry name" value="FBD"/>
    <property type="match status" value="1"/>
</dbReference>
<keyword evidence="3" id="KW-1185">Reference proteome</keyword>
<dbReference type="PANTHER" id="PTHR31900:SF34">
    <property type="entry name" value="EMB|CAB62440.1-RELATED"/>
    <property type="match status" value="1"/>
</dbReference>
<evidence type="ECO:0000313" key="3">
    <source>
        <dbReference type="Proteomes" id="UP000030689"/>
    </source>
</evidence>
<dbReference type="KEGG" id="eus:EUTSA_v10011042mg"/>
<dbReference type="SUPFAM" id="SSF52058">
    <property type="entry name" value="L domain-like"/>
    <property type="match status" value="1"/>
</dbReference>
<dbReference type="InterPro" id="IPR032675">
    <property type="entry name" value="LRR_dom_sf"/>
</dbReference>
<dbReference type="AlphaFoldDB" id="V4NHI1"/>
<dbReference type="STRING" id="72664.V4NHI1"/>
<dbReference type="InterPro" id="IPR053781">
    <property type="entry name" value="F-box_AtFBL13-like"/>
</dbReference>
<evidence type="ECO:0000259" key="1">
    <source>
        <dbReference type="PROSITE" id="PS50181"/>
    </source>
</evidence>
<dbReference type="Proteomes" id="UP000030689">
    <property type="component" value="Unassembled WGS sequence"/>
</dbReference>
<dbReference type="Gene3D" id="3.80.10.10">
    <property type="entry name" value="Ribonuclease Inhibitor"/>
    <property type="match status" value="1"/>
</dbReference>
<dbReference type="SMART" id="SM00256">
    <property type="entry name" value="FBOX"/>
    <property type="match status" value="1"/>
</dbReference>
<dbReference type="Pfam" id="PF08387">
    <property type="entry name" value="FBD"/>
    <property type="match status" value="1"/>
</dbReference>
<feature type="domain" description="F-box" evidence="1">
    <location>
        <begin position="20"/>
        <end position="68"/>
    </location>
</feature>
<dbReference type="OMA" id="HLHYVCV"/>
<name>V4NHI1_EUTSA</name>
<dbReference type="Pfam" id="PF24758">
    <property type="entry name" value="LRR_At5g56370"/>
    <property type="match status" value="1"/>
</dbReference>
<dbReference type="InterPro" id="IPR036047">
    <property type="entry name" value="F-box-like_dom_sf"/>
</dbReference>
<gene>
    <name evidence="2" type="ORF">EUTSA_v10011042mg</name>
</gene>
<dbReference type="InterPro" id="IPR050232">
    <property type="entry name" value="FBL13/AtMIF1-like"/>
</dbReference>
<dbReference type="EMBL" id="KI517435">
    <property type="protein sequence ID" value="ESQ45641.1"/>
    <property type="molecule type" value="Genomic_DNA"/>
</dbReference>